<dbReference type="SUPFAM" id="SSF53098">
    <property type="entry name" value="Ribonuclease H-like"/>
    <property type="match status" value="1"/>
</dbReference>
<evidence type="ECO:0000256" key="3">
    <source>
        <dbReference type="ARBA" id="ARBA00022771"/>
    </source>
</evidence>
<dbReference type="InterPro" id="IPR052035">
    <property type="entry name" value="ZnF_BED_domain_contain"/>
</dbReference>
<dbReference type="EMBL" id="JBBPFD010000007">
    <property type="protein sequence ID" value="KAK7918884.1"/>
    <property type="molecule type" value="Genomic_DNA"/>
</dbReference>
<dbReference type="AlphaFoldDB" id="A0AAW0PA92"/>
<dbReference type="Proteomes" id="UP001460270">
    <property type="component" value="Unassembled WGS sequence"/>
</dbReference>
<keyword evidence="5" id="KW-0539">Nucleus</keyword>
<evidence type="ECO:0000256" key="5">
    <source>
        <dbReference type="ARBA" id="ARBA00023242"/>
    </source>
</evidence>
<reference evidence="7" key="1">
    <citation type="submission" date="2024-04" db="EMBL/GenBank/DDBJ databases">
        <title>Salinicola lusitanus LLJ914,a marine bacterium isolated from the Okinawa Trough.</title>
        <authorList>
            <person name="Li J."/>
        </authorList>
    </citation>
    <scope>NUCLEOTIDE SEQUENCE [LARGE SCALE GENOMIC DNA]</scope>
</reference>
<dbReference type="SUPFAM" id="SSF140996">
    <property type="entry name" value="Hermes dimerisation domain"/>
    <property type="match status" value="1"/>
</dbReference>
<dbReference type="InterPro" id="IPR012337">
    <property type="entry name" value="RNaseH-like_sf"/>
</dbReference>
<accession>A0AAW0PA92</accession>
<keyword evidence="2" id="KW-0479">Metal-binding</keyword>
<dbReference type="GO" id="GO:0008270">
    <property type="term" value="F:zinc ion binding"/>
    <property type="evidence" value="ECO:0007669"/>
    <property type="project" value="UniProtKB-KW"/>
</dbReference>
<keyword evidence="4" id="KW-0862">Zinc</keyword>
<comment type="subcellular location">
    <subcellularLocation>
        <location evidence="1">Nucleus</location>
    </subcellularLocation>
</comment>
<comment type="caution">
    <text evidence="6">The sequence shown here is derived from an EMBL/GenBank/DDBJ whole genome shotgun (WGS) entry which is preliminary data.</text>
</comment>
<evidence type="ECO:0000256" key="2">
    <source>
        <dbReference type="ARBA" id="ARBA00022723"/>
    </source>
</evidence>
<dbReference type="GO" id="GO:0005634">
    <property type="term" value="C:nucleus"/>
    <property type="evidence" value="ECO:0007669"/>
    <property type="project" value="UniProtKB-SubCell"/>
</dbReference>
<evidence type="ECO:0008006" key="8">
    <source>
        <dbReference type="Google" id="ProtNLM"/>
    </source>
</evidence>
<gene>
    <name evidence="6" type="ORF">WMY93_010168</name>
</gene>
<evidence type="ECO:0000256" key="4">
    <source>
        <dbReference type="ARBA" id="ARBA00022833"/>
    </source>
</evidence>
<keyword evidence="7" id="KW-1185">Reference proteome</keyword>
<sequence>MPNLQNGRFEGSTHIGSFNTSNLLKHLKTRHPDEHNKIAAAKANNKAQQQTLEAWFQARAKLLKDSPRATGSNVKIAEFIVLDDKPLSVVENIGFRRLMEYVEPRYCLPVVLVVHEGLLSQSVSDALANTQKIVGHFKHSPLATSRLEDIQGELHVPTKRLQQDVTTRWNSTYYMLESVLEQRRSISAYGAEYELPASLTPNQWSLLGPV</sequence>
<protein>
    <recommendedName>
        <fullName evidence="8">Transposase</fullName>
    </recommendedName>
</protein>
<organism evidence="6 7">
    <name type="scientific">Mugilogobius chulae</name>
    <name type="common">yellowstripe goby</name>
    <dbReference type="NCBI Taxonomy" id="88201"/>
    <lineage>
        <taxon>Eukaryota</taxon>
        <taxon>Metazoa</taxon>
        <taxon>Chordata</taxon>
        <taxon>Craniata</taxon>
        <taxon>Vertebrata</taxon>
        <taxon>Euteleostomi</taxon>
        <taxon>Actinopterygii</taxon>
        <taxon>Neopterygii</taxon>
        <taxon>Teleostei</taxon>
        <taxon>Neoteleostei</taxon>
        <taxon>Acanthomorphata</taxon>
        <taxon>Gobiaria</taxon>
        <taxon>Gobiiformes</taxon>
        <taxon>Gobioidei</taxon>
        <taxon>Gobiidae</taxon>
        <taxon>Gobionellinae</taxon>
        <taxon>Mugilogobius</taxon>
    </lineage>
</organism>
<name>A0AAW0PA92_9GOBI</name>
<proteinExistence type="predicted"/>
<dbReference type="PANTHER" id="PTHR46481">
    <property type="entry name" value="ZINC FINGER BED DOMAIN-CONTAINING PROTEIN 4"/>
    <property type="match status" value="1"/>
</dbReference>
<keyword evidence="3" id="KW-0863">Zinc-finger</keyword>
<dbReference type="PANTHER" id="PTHR46481:SF10">
    <property type="entry name" value="ZINC FINGER BED DOMAIN-CONTAINING PROTEIN 39"/>
    <property type="match status" value="1"/>
</dbReference>
<evidence type="ECO:0000313" key="6">
    <source>
        <dbReference type="EMBL" id="KAK7918884.1"/>
    </source>
</evidence>
<evidence type="ECO:0000313" key="7">
    <source>
        <dbReference type="Proteomes" id="UP001460270"/>
    </source>
</evidence>
<evidence type="ECO:0000256" key="1">
    <source>
        <dbReference type="ARBA" id="ARBA00004123"/>
    </source>
</evidence>